<dbReference type="PANTHER" id="PTHR42057">
    <property type="entry name" value="F-BOX DOMAIN PROTEIN (AFU_ORTHOLOGUE AFUA_4G00200)"/>
    <property type="match status" value="1"/>
</dbReference>
<evidence type="ECO:0000313" key="1">
    <source>
        <dbReference type="EMBL" id="KAJ7619664.1"/>
    </source>
</evidence>
<sequence>MQLPVELIQLILENLGRPEILTMRLLNILFCASATPIAFRELGVADTVRSAQRFEGLQSNPHIASCVKSVVFRTILGAQFDMLALITVRRAMSRLSQLPQLSSLRFEFHPTFDEQIPDFTDDKASPRLKRQRAVLTAACSAPLPMLKSLTLINLMTLPSELFTSDAFEALLRPLDTLSIETLGPRYYSGGVREGQPIAKFWTQMTTSISTLHLRSSHLISLSPKLIFPSSSFPNLTTLHLTKVCCSRDTVEFILRHPGLRELALQNCPLDPHIKSGDYYTSWVTILEMLDAGLESLVQISIFDLKYCLWSGIVASTSGDTFGLDAVLDQRALEKWTGNVALRRGAGNSRE</sequence>
<proteinExistence type="predicted"/>
<organism evidence="1 2">
    <name type="scientific">Roridomyces roridus</name>
    <dbReference type="NCBI Taxonomy" id="1738132"/>
    <lineage>
        <taxon>Eukaryota</taxon>
        <taxon>Fungi</taxon>
        <taxon>Dikarya</taxon>
        <taxon>Basidiomycota</taxon>
        <taxon>Agaricomycotina</taxon>
        <taxon>Agaricomycetes</taxon>
        <taxon>Agaricomycetidae</taxon>
        <taxon>Agaricales</taxon>
        <taxon>Marasmiineae</taxon>
        <taxon>Mycenaceae</taxon>
        <taxon>Roridomyces</taxon>
    </lineage>
</organism>
<evidence type="ECO:0000313" key="2">
    <source>
        <dbReference type="Proteomes" id="UP001221142"/>
    </source>
</evidence>
<dbReference type="SUPFAM" id="SSF52047">
    <property type="entry name" value="RNI-like"/>
    <property type="match status" value="1"/>
</dbReference>
<keyword evidence="2" id="KW-1185">Reference proteome</keyword>
<dbReference type="PANTHER" id="PTHR42057:SF2">
    <property type="entry name" value="F-BOX DOMAIN PROTEIN (AFU_ORTHOLOGUE AFUA_4G00200)-RELATED"/>
    <property type="match status" value="1"/>
</dbReference>
<accession>A0AAD7FH18</accession>
<evidence type="ECO:0008006" key="3">
    <source>
        <dbReference type="Google" id="ProtNLM"/>
    </source>
</evidence>
<dbReference type="Gene3D" id="3.80.10.10">
    <property type="entry name" value="Ribonuclease Inhibitor"/>
    <property type="match status" value="1"/>
</dbReference>
<dbReference type="Proteomes" id="UP001221142">
    <property type="component" value="Unassembled WGS sequence"/>
</dbReference>
<dbReference type="EMBL" id="JARKIF010000018">
    <property type="protein sequence ID" value="KAJ7619664.1"/>
    <property type="molecule type" value="Genomic_DNA"/>
</dbReference>
<reference evidence="1" key="1">
    <citation type="submission" date="2023-03" db="EMBL/GenBank/DDBJ databases">
        <title>Massive genome expansion in bonnet fungi (Mycena s.s.) driven by repeated elements and novel gene families across ecological guilds.</title>
        <authorList>
            <consortium name="Lawrence Berkeley National Laboratory"/>
            <person name="Harder C.B."/>
            <person name="Miyauchi S."/>
            <person name="Viragh M."/>
            <person name="Kuo A."/>
            <person name="Thoen E."/>
            <person name="Andreopoulos B."/>
            <person name="Lu D."/>
            <person name="Skrede I."/>
            <person name="Drula E."/>
            <person name="Henrissat B."/>
            <person name="Morin E."/>
            <person name="Kohler A."/>
            <person name="Barry K."/>
            <person name="LaButti K."/>
            <person name="Morin E."/>
            <person name="Salamov A."/>
            <person name="Lipzen A."/>
            <person name="Mereny Z."/>
            <person name="Hegedus B."/>
            <person name="Baldrian P."/>
            <person name="Stursova M."/>
            <person name="Weitz H."/>
            <person name="Taylor A."/>
            <person name="Grigoriev I.V."/>
            <person name="Nagy L.G."/>
            <person name="Martin F."/>
            <person name="Kauserud H."/>
        </authorList>
    </citation>
    <scope>NUCLEOTIDE SEQUENCE</scope>
    <source>
        <strain evidence="1">9284</strain>
    </source>
</reference>
<dbReference type="AlphaFoldDB" id="A0AAD7FH18"/>
<name>A0AAD7FH18_9AGAR</name>
<dbReference type="InterPro" id="IPR032675">
    <property type="entry name" value="LRR_dom_sf"/>
</dbReference>
<gene>
    <name evidence="1" type="ORF">FB45DRAFT_1033514</name>
</gene>
<comment type="caution">
    <text evidence="1">The sequence shown here is derived from an EMBL/GenBank/DDBJ whole genome shotgun (WGS) entry which is preliminary data.</text>
</comment>
<protein>
    <recommendedName>
        <fullName evidence="3">F-box domain-containing protein</fullName>
    </recommendedName>
</protein>